<dbReference type="Proteomes" id="UP001292094">
    <property type="component" value="Unassembled WGS sequence"/>
</dbReference>
<proteinExistence type="predicted"/>
<evidence type="ECO:0000256" key="1">
    <source>
        <dbReference type="SAM" id="MobiDB-lite"/>
    </source>
</evidence>
<comment type="caution">
    <text evidence="2">The sequence shown here is derived from an EMBL/GenBank/DDBJ whole genome shotgun (WGS) entry which is preliminary data.</text>
</comment>
<dbReference type="Gene3D" id="2.40.100.10">
    <property type="entry name" value="Cyclophilin-like"/>
    <property type="match status" value="1"/>
</dbReference>
<dbReference type="InterPro" id="IPR029000">
    <property type="entry name" value="Cyclophilin-like_dom_sf"/>
</dbReference>
<accession>A0AAE1PRA3</accession>
<protein>
    <submittedName>
        <fullName evidence="2">Uncharacterized protein</fullName>
    </submittedName>
</protein>
<feature type="compositionally biased region" description="Low complexity" evidence="1">
    <location>
        <begin position="44"/>
        <end position="55"/>
    </location>
</feature>
<name>A0AAE1PRA3_9EUCA</name>
<dbReference type="SUPFAM" id="SSF50891">
    <property type="entry name" value="Cyclophilin-like"/>
    <property type="match status" value="1"/>
</dbReference>
<evidence type="ECO:0000313" key="3">
    <source>
        <dbReference type="Proteomes" id="UP001292094"/>
    </source>
</evidence>
<gene>
    <name evidence="2" type="ORF">Pmani_015592</name>
</gene>
<sequence>MEKDSSTPRVRRRRRVMSPTADSLRTRSQSSDNKLSRTVHVNDNNTNNNNKMTTTTTTTNKMAVTPQSTNPHQLGISGLTGEQQARLSSEGPLKGLGDASLWPLTCCVYGEDGRRARLAWESGRLHMWALGDEQYDAHFMIKLAVLQSVISQDNPEAFLDLSVGERKLGRVYIRLWGHMRRAHNFLALCMGTHGPSYRGAKFEEVFSRGLKGECLHAGPYPTPEGPLSAQGVMDQLEWDGKYKGVQRWDY</sequence>
<feature type="compositionally biased region" description="Polar residues" evidence="1">
    <location>
        <begin position="20"/>
        <end position="33"/>
    </location>
</feature>
<organism evidence="2 3">
    <name type="scientific">Petrolisthes manimaculis</name>
    <dbReference type="NCBI Taxonomy" id="1843537"/>
    <lineage>
        <taxon>Eukaryota</taxon>
        <taxon>Metazoa</taxon>
        <taxon>Ecdysozoa</taxon>
        <taxon>Arthropoda</taxon>
        <taxon>Crustacea</taxon>
        <taxon>Multicrustacea</taxon>
        <taxon>Malacostraca</taxon>
        <taxon>Eumalacostraca</taxon>
        <taxon>Eucarida</taxon>
        <taxon>Decapoda</taxon>
        <taxon>Pleocyemata</taxon>
        <taxon>Anomura</taxon>
        <taxon>Galatheoidea</taxon>
        <taxon>Porcellanidae</taxon>
        <taxon>Petrolisthes</taxon>
    </lineage>
</organism>
<keyword evidence="3" id="KW-1185">Reference proteome</keyword>
<feature type="non-terminal residue" evidence="2">
    <location>
        <position position="1"/>
    </location>
</feature>
<dbReference type="AlphaFoldDB" id="A0AAE1PRA3"/>
<feature type="region of interest" description="Disordered" evidence="1">
    <location>
        <begin position="1"/>
        <end position="55"/>
    </location>
</feature>
<dbReference type="EMBL" id="JAWZYT010001355">
    <property type="protein sequence ID" value="KAK4313018.1"/>
    <property type="molecule type" value="Genomic_DNA"/>
</dbReference>
<reference evidence="2" key="1">
    <citation type="submission" date="2023-11" db="EMBL/GenBank/DDBJ databases">
        <title>Genome assemblies of two species of porcelain crab, Petrolisthes cinctipes and Petrolisthes manimaculis (Anomura: Porcellanidae).</title>
        <authorList>
            <person name="Angst P."/>
        </authorList>
    </citation>
    <scope>NUCLEOTIDE SEQUENCE</scope>
    <source>
        <strain evidence="2">PB745_02</strain>
        <tissue evidence="2">Gill</tissue>
    </source>
</reference>
<evidence type="ECO:0000313" key="2">
    <source>
        <dbReference type="EMBL" id="KAK4313018.1"/>
    </source>
</evidence>